<feature type="compositionally biased region" description="Low complexity" evidence="2">
    <location>
        <begin position="41"/>
        <end position="59"/>
    </location>
</feature>
<proteinExistence type="predicted"/>
<dbReference type="SUPFAM" id="SSF63817">
    <property type="entry name" value="Sortase"/>
    <property type="match status" value="1"/>
</dbReference>
<organism evidence="3 4">
    <name type="scientific">Amycolatopsis lexingtonensis</name>
    <dbReference type="NCBI Taxonomy" id="218822"/>
    <lineage>
        <taxon>Bacteria</taxon>
        <taxon>Bacillati</taxon>
        <taxon>Actinomycetota</taxon>
        <taxon>Actinomycetes</taxon>
        <taxon>Pseudonocardiales</taxon>
        <taxon>Pseudonocardiaceae</taxon>
        <taxon>Amycolatopsis</taxon>
    </lineage>
</organism>
<dbReference type="Gene3D" id="2.40.260.10">
    <property type="entry name" value="Sortase"/>
    <property type="match status" value="1"/>
</dbReference>
<keyword evidence="1" id="KW-0378">Hydrolase</keyword>
<gene>
    <name evidence="3" type="ORF">H4696_001111</name>
</gene>
<sequence length="211" mass="22123">MTGASRLHGRRGALLLATVVLAALAALTLVLTAGRNREPGTAAPTAPSSSSIEQSSAAAELPRSDPTSVEVPKIGAKSSLVALGLNPDGTLEVPPVSKPMQAGWYSLGPTPGEAGPAVLVGHVDGNRQKGIFYRLREVAPGDRVLVTRKDGTTLTFVVARTQQIDKDEFPSDAVYGDTPDPQLRLITCGGSFDRSVHSYRDNIIVYAKLAP</sequence>
<dbReference type="CDD" id="cd05829">
    <property type="entry name" value="Sortase_F"/>
    <property type="match status" value="1"/>
</dbReference>
<dbReference type="EMBL" id="JADBEG010000001">
    <property type="protein sequence ID" value="MBE1494011.1"/>
    <property type="molecule type" value="Genomic_DNA"/>
</dbReference>
<dbReference type="InterPro" id="IPR023365">
    <property type="entry name" value="Sortase_dom-sf"/>
</dbReference>
<dbReference type="RefSeq" id="WP_086857664.1">
    <property type="nucleotide sequence ID" value="NZ_JADBEG010000001.1"/>
</dbReference>
<evidence type="ECO:0000256" key="2">
    <source>
        <dbReference type="SAM" id="MobiDB-lite"/>
    </source>
</evidence>
<protein>
    <submittedName>
        <fullName evidence="3">Sortase (Surface protein transpeptidase)</fullName>
    </submittedName>
</protein>
<evidence type="ECO:0000313" key="4">
    <source>
        <dbReference type="Proteomes" id="UP000631670"/>
    </source>
</evidence>
<evidence type="ECO:0000256" key="1">
    <source>
        <dbReference type="ARBA" id="ARBA00022801"/>
    </source>
</evidence>
<accession>A0ABR9HSV4</accession>
<evidence type="ECO:0000313" key="3">
    <source>
        <dbReference type="EMBL" id="MBE1494011.1"/>
    </source>
</evidence>
<dbReference type="InterPro" id="IPR042001">
    <property type="entry name" value="Sortase_F"/>
</dbReference>
<dbReference type="Pfam" id="PF04203">
    <property type="entry name" value="Sortase"/>
    <property type="match status" value="1"/>
</dbReference>
<comment type="caution">
    <text evidence="3">The sequence shown here is derived from an EMBL/GenBank/DDBJ whole genome shotgun (WGS) entry which is preliminary data.</text>
</comment>
<reference evidence="3 4" key="1">
    <citation type="submission" date="2020-10" db="EMBL/GenBank/DDBJ databases">
        <title>Sequencing the genomes of 1000 actinobacteria strains.</title>
        <authorList>
            <person name="Klenk H.-P."/>
        </authorList>
    </citation>
    <scope>NUCLEOTIDE SEQUENCE [LARGE SCALE GENOMIC DNA]</scope>
    <source>
        <strain evidence="3 4">DSM 44653</strain>
    </source>
</reference>
<dbReference type="Proteomes" id="UP000631670">
    <property type="component" value="Unassembled WGS sequence"/>
</dbReference>
<dbReference type="NCBIfam" id="NF033748">
    <property type="entry name" value="class_F_sortase"/>
    <property type="match status" value="1"/>
</dbReference>
<keyword evidence="4" id="KW-1185">Reference proteome</keyword>
<name>A0ABR9HSV4_9PSEU</name>
<dbReference type="InterPro" id="IPR005754">
    <property type="entry name" value="Sortase"/>
</dbReference>
<feature type="region of interest" description="Disordered" evidence="2">
    <location>
        <begin position="37"/>
        <end position="70"/>
    </location>
</feature>